<dbReference type="RefSeq" id="WP_335424488.1">
    <property type="nucleotide sequence ID" value="NZ_JBALHR010000010.1"/>
</dbReference>
<dbReference type="Proteomes" id="UP001431963">
    <property type="component" value="Unassembled WGS sequence"/>
</dbReference>
<dbReference type="InterPro" id="IPR014729">
    <property type="entry name" value="Rossmann-like_a/b/a_fold"/>
</dbReference>
<comment type="cofactor">
    <cofactor evidence="2">
        <name>FAD</name>
        <dbReference type="ChEBI" id="CHEBI:57692"/>
    </cofactor>
</comment>
<dbReference type="SUPFAM" id="SSF52425">
    <property type="entry name" value="Cryptochrome/photolyase, N-terminal domain"/>
    <property type="match status" value="1"/>
</dbReference>
<gene>
    <name evidence="7" type="ORF">V6590_14985</name>
</gene>
<dbReference type="Gene3D" id="1.10.579.10">
    <property type="entry name" value="DNA Cyclobutane Dipyrimidine Photolyase, subunit A, domain 3"/>
    <property type="match status" value="1"/>
</dbReference>
<dbReference type="Gene3D" id="3.40.50.620">
    <property type="entry name" value="HUPs"/>
    <property type="match status" value="1"/>
</dbReference>
<comment type="caution">
    <text evidence="7">The sequence shown here is derived from an EMBL/GenBank/DDBJ whole genome shotgun (WGS) entry which is preliminary data.</text>
</comment>
<dbReference type="PROSITE" id="PS51645">
    <property type="entry name" value="PHR_CRY_ALPHA_BETA"/>
    <property type="match status" value="1"/>
</dbReference>
<dbReference type="Gene3D" id="1.25.40.80">
    <property type="match status" value="1"/>
</dbReference>
<protein>
    <submittedName>
        <fullName evidence="7">Deoxyribodipyrimidine photo-lyase</fullName>
        <ecNumber evidence="7">4.1.99.3</ecNumber>
    </submittedName>
</protein>
<comment type="cofactor">
    <cofactor evidence="1">
        <name>(6R)-5,10-methylene-5,6,7,8-tetrahydrofolate</name>
        <dbReference type="ChEBI" id="CHEBI:15636"/>
    </cofactor>
</comment>
<evidence type="ECO:0000256" key="3">
    <source>
        <dbReference type="ARBA" id="ARBA00022630"/>
    </source>
</evidence>
<keyword evidence="5" id="KW-0157">Chromophore</keyword>
<proteinExistence type="inferred from homology"/>
<dbReference type="PANTHER" id="PTHR11455">
    <property type="entry name" value="CRYPTOCHROME"/>
    <property type="match status" value="1"/>
</dbReference>
<dbReference type="GO" id="GO:0003904">
    <property type="term" value="F:deoxyribodipyrimidine photo-lyase activity"/>
    <property type="evidence" value="ECO:0007669"/>
    <property type="project" value="UniProtKB-EC"/>
</dbReference>
<feature type="domain" description="Photolyase/cryptochrome alpha/beta" evidence="6">
    <location>
        <begin position="6"/>
        <end position="132"/>
    </location>
</feature>
<evidence type="ECO:0000256" key="1">
    <source>
        <dbReference type="ARBA" id="ARBA00001932"/>
    </source>
</evidence>
<evidence type="ECO:0000256" key="5">
    <source>
        <dbReference type="RuleBase" id="RU004182"/>
    </source>
</evidence>
<organism evidence="7 8">
    <name type="scientific">Gemmobacter denitrificans</name>
    <dbReference type="NCBI Taxonomy" id="3123040"/>
    <lineage>
        <taxon>Bacteria</taxon>
        <taxon>Pseudomonadati</taxon>
        <taxon>Pseudomonadota</taxon>
        <taxon>Alphaproteobacteria</taxon>
        <taxon>Rhodobacterales</taxon>
        <taxon>Paracoccaceae</taxon>
        <taxon>Gemmobacter</taxon>
    </lineage>
</organism>
<evidence type="ECO:0000256" key="2">
    <source>
        <dbReference type="ARBA" id="ARBA00001974"/>
    </source>
</evidence>
<dbReference type="EMBL" id="JBALHR010000010">
    <property type="protein sequence ID" value="MEH7829458.1"/>
    <property type="molecule type" value="Genomic_DNA"/>
</dbReference>
<name>A0ABU8BXN0_9RHOB</name>
<accession>A0ABU8BXN0</accession>
<reference evidence="7" key="1">
    <citation type="submission" date="2024-02" db="EMBL/GenBank/DDBJ databases">
        <title>Genome sequences of strain Gemmobacter sp. JM10B15.</title>
        <authorList>
            <person name="Zhang M."/>
        </authorList>
    </citation>
    <scope>NUCLEOTIDE SEQUENCE</scope>
    <source>
        <strain evidence="7">JM10B15</strain>
    </source>
</reference>
<evidence type="ECO:0000256" key="4">
    <source>
        <dbReference type="ARBA" id="ARBA00022827"/>
    </source>
</evidence>
<keyword evidence="4 5" id="KW-0274">FAD</keyword>
<keyword evidence="8" id="KW-1185">Reference proteome</keyword>
<evidence type="ECO:0000313" key="8">
    <source>
        <dbReference type="Proteomes" id="UP001431963"/>
    </source>
</evidence>
<dbReference type="Pfam" id="PF03441">
    <property type="entry name" value="FAD_binding_7"/>
    <property type="match status" value="1"/>
</dbReference>
<dbReference type="EC" id="4.1.99.3" evidence="7"/>
<evidence type="ECO:0000313" key="7">
    <source>
        <dbReference type="EMBL" id="MEH7829458.1"/>
    </source>
</evidence>
<comment type="similarity">
    <text evidence="5">Belongs to the DNA photolyase family.</text>
</comment>
<keyword evidence="7" id="KW-0456">Lyase</keyword>
<dbReference type="PANTHER" id="PTHR11455:SF9">
    <property type="entry name" value="CRYPTOCHROME CIRCADIAN CLOCK 5 ISOFORM X1"/>
    <property type="match status" value="1"/>
</dbReference>
<evidence type="ECO:0000259" key="6">
    <source>
        <dbReference type="PROSITE" id="PS51645"/>
    </source>
</evidence>
<sequence length="472" mass="53043">MTDPDAPLILWFRRDLRLADHPMLTAARSTGRPLIPLFILDPETEAIGAAPKWRWGLSIADFAARLGAMGSRLTLRRGRALEVLQSLAAETGAAGVMWSRAYDPVSKARDTAVKSALRQRGALAESHPGFVLHEPWTVETGQGGFYRVYTPYWKAVKDRPVPPALPAPDRLPAPQSWPRSDLLDDWAMGAAMRRGAPICLPYQAVGEAAAMARLERFIASRADAYKAERDFPDREATSRLSENLTYGEISPRQIWHAGFRAMQQGAAGAEHFLKELVWREFAWHLMHHTPEIATSNWREEWNAFPWRDDNPQAEAWRRGMTGEPFVDAAMREMYVTGTMHNRARMIAASYLTKHLMTHWKVGLDWFADCLTDWDPAANAMGWQWVAGSGPDAAPYFRIFNPAGQADRFDPDRRYIHRFVAELARLPGGAARAYFNAVPRSWGLAEGRPYPTPLIALEAGRERALAAYAERNA</sequence>
<dbReference type="InterPro" id="IPR005101">
    <property type="entry name" value="Cryptochr/Photolyase_FAD-bd"/>
</dbReference>
<dbReference type="InterPro" id="IPR036155">
    <property type="entry name" value="Crypto/Photolyase_N_sf"/>
</dbReference>
<dbReference type="InterPro" id="IPR006050">
    <property type="entry name" value="DNA_photolyase_N"/>
</dbReference>
<dbReference type="SUPFAM" id="SSF48173">
    <property type="entry name" value="Cryptochrome/photolyase FAD-binding domain"/>
    <property type="match status" value="1"/>
</dbReference>
<dbReference type="InterPro" id="IPR002081">
    <property type="entry name" value="Cryptochrome/DNA_photolyase_1"/>
</dbReference>
<dbReference type="Pfam" id="PF00875">
    <property type="entry name" value="DNA_photolyase"/>
    <property type="match status" value="1"/>
</dbReference>
<dbReference type="PRINTS" id="PR00147">
    <property type="entry name" value="DNAPHOTLYASE"/>
</dbReference>
<dbReference type="InterPro" id="IPR036134">
    <property type="entry name" value="Crypto/Photolyase_FAD-like_sf"/>
</dbReference>
<keyword evidence="3 5" id="KW-0285">Flavoprotein</keyword>